<accession>A0A0L6UD73</accession>
<reference evidence="3 4" key="1">
    <citation type="submission" date="2015-08" db="EMBL/GenBank/DDBJ databases">
        <title>Next Generation Sequencing and Analysis of the Genome of Puccinia sorghi L Schw, the Causal Agent of Maize Common Rust.</title>
        <authorList>
            <person name="Rochi L."/>
            <person name="Burguener G."/>
            <person name="Darino M."/>
            <person name="Turjanski A."/>
            <person name="Kreff E."/>
            <person name="Dieguez M.J."/>
            <person name="Sacco F."/>
        </authorList>
    </citation>
    <scope>NUCLEOTIDE SEQUENCE [LARGE SCALE GENOMIC DNA]</scope>
    <source>
        <strain evidence="3 4">RO10H11247</strain>
    </source>
</reference>
<keyword evidence="4" id="KW-1185">Reference proteome</keyword>
<gene>
    <name evidence="3" type="ORF">VP01_723g5</name>
</gene>
<proteinExistence type="predicted"/>
<feature type="chain" id="PRO_5005567738" evidence="2">
    <location>
        <begin position="22"/>
        <end position="610"/>
    </location>
</feature>
<feature type="region of interest" description="Disordered" evidence="1">
    <location>
        <begin position="361"/>
        <end position="384"/>
    </location>
</feature>
<feature type="compositionally biased region" description="Polar residues" evidence="1">
    <location>
        <begin position="85"/>
        <end position="94"/>
    </location>
</feature>
<dbReference type="VEuPathDB" id="FungiDB:VP01_723g5"/>
<dbReference type="Proteomes" id="UP000037035">
    <property type="component" value="Unassembled WGS sequence"/>
</dbReference>
<dbReference type="EMBL" id="LAVV01012650">
    <property type="protein sequence ID" value="KNZ46466.1"/>
    <property type="molecule type" value="Genomic_DNA"/>
</dbReference>
<dbReference type="AlphaFoldDB" id="A0A0L6UD73"/>
<evidence type="ECO:0000313" key="4">
    <source>
        <dbReference type="Proteomes" id="UP000037035"/>
    </source>
</evidence>
<name>A0A0L6UD73_9BASI</name>
<keyword evidence="2" id="KW-0732">Signal</keyword>
<organism evidence="3 4">
    <name type="scientific">Puccinia sorghi</name>
    <dbReference type="NCBI Taxonomy" id="27349"/>
    <lineage>
        <taxon>Eukaryota</taxon>
        <taxon>Fungi</taxon>
        <taxon>Dikarya</taxon>
        <taxon>Basidiomycota</taxon>
        <taxon>Pucciniomycotina</taxon>
        <taxon>Pucciniomycetes</taxon>
        <taxon>Pucciniales</taxon>
        <taxon>Pucciniaceae</taxon>
        <taxon>Puccinia</taxon>
    </lineage>
</organism>
<sequence>MGYALISFYLSIISLIQHVSCLESNPSLASEPLLVKGYQNELDRPNGSSRPESGWESFDASDAEMSADKHDIPASGETSGVPATLSLSKSPSQLPTTKFHIHKLTASLENLDRSKTPRQLIPEGSGLGAQKVSSIQPPNESSGKFSTIELDRPKSPITAFERFPTHDPLPQEVQLFLSRVLNKLMKIELDLRSDPWAVYQKIPGFDMSFYQHIANRDLLTTSWIGTGNKKRHATVFNKFFEELISRILITHTEFLRHYPTSPDKQAGQLHALFEWLWYEVFQQTKDHPPVLGRFTGINIQNEILYRPIQRVLVNWLLRNNMDEQDVHILSLRVVGTWYKSFEAHLWNSQFRTDQDFWALMNKSPQPPSQMTANDQGDQSHRKPFELHPDALDDFKEVLPPPPFADNISQRITRLFELYPSPTNGRNIITCANPPVSFYPVMGGNEGKELFARAVRPTGPAGKALTKYVFKQRMWHFLRTIHYLHHKLCHYLPVQSPREHASLAEEFFCWFDENAFDPAAGASSPIMGKVNFRDDLEGGRAAPDNMHGFGPLQAYWIRYLSDYRERGDNLQASATTWGYWFFKSYPDLWKTHFGTEARFYNTVITALRDKN</sequence>
<dbReference type="OrthoDB" id="2506983at2759"/>
<feature type="region of interest" description="Disordered" evidence="1">
    <location>
        <begin position="40"/>
        <end position="94"/>
    </location>
</feature>
<comment type="caution">
    <text evidence="3">The sequence shown here is derived from an EMBL/GenBank/DDBJ whole genome shotgun (WGS) entry which is preliminary data.</text>
</comment>
<evidence type="ECO:0000313" key="3">
    <source>
        <dbReference type="EMBL" id="KNZ46466.1"/>
    </source>
</evidence>
<evidence type="ECO:0000256" key="2">
    <source>
        <dbReference type="SAM" id="SignalP"/>
    </source>
</evidence>
<feature type="compositionally biased region" description="Polar residues" evidence="1">
    <location>
        <begin position="131"/>
        <end position="145"/>
    </location>
</feature>
<feature type="region of interest" description="Disordered" evidence="1">
    <location>
        <begin position="122"/>
        <end position="147"/>
    </location>
</feature>
<protein>
    <submittedName>
        <fullName evidence="3">Uncharacterized protein</fullName>
    </submittedName>
</protein>
<evidence type="ECO:0000256" key="1">
    <source>
        <dbReference type="SAM" id="MobiDB-lite"/>
    </source>
</evidence>
<feature type="signal peptide" evidence="2">
    <location>
        <begin position="1"/>
        <end position="21"/>
    </location>
</feature>